<comment type="caution">
    <text evidence="2">The sequence shown here is derived from an EMBL/GenBank/DDBJ whole genome shotgun (WGS) entry which is preliminary data.</text>
</comment>
<feature type="region of interest" description="Disordered" evidence="1">
    <location>
        <begin position="92"/>
        <end position="114"/>
    </location>
</feature>
<accession>A0AA36M837</accession>
<proteinExistence type="predicted"/>
<evidence type="ECO:0000313" key="2">
    <source>
        <dbReference type="EMBL" id="CAJ0601070.1"/>
    </source>
</evidence>
<dbReference type="EMBL" id="CATQJL010000305">
    <property type="protein sequence ID" value="CAJ0601070.1"/>
    <property type="molecule type" value="Genomic_DNA"/>
</dbReference>
<keyword evidence="3" id="KW-1185">Reference proteome</keyword>
<evidence type="ECO:0000256" key="1">
    <source>
        <dbReference type="SAM" id="MobiDB-lite"/>
    </source>
</evidence>
<sequence>MYLSVQLRRLLGELNSVCNNTRILQMSNVGSLEKSNKFTAALRNYLEFDNYNPFEYCPLSAVDNQGNTVGLKCLKTPAEKLDLKMLDRMQGAQCSNDGDAQERKKRSASTTNNC</sequence>
<evidence type="ECO:0000313" key="3">
    <source>
        <dbReference type="Proteomes" id="UP001176961"/>
    </source>
</evidence>
<name>A0AA36M837_CYLNA</name>
<gene>
    <name evidence="2" type="ORF">CYNAS_LOCUS13053</name>
</gene>
<protein>
    <submittedName>
        <fullName evidence="2">Uncharacterized protein</fullName>
    </submittedName>
</protein>
<dbReference type="AlphaFoldDB" id="A0AA36M837"/>
<organism evidence="2 3">
    <name type="scientific">Cylicocyclus nassatus</name>
    <name type="common">Nematode worm</name>
    <dbReference type="NCBI Taxonomy" id="53992"/>
    <lineage>
        <taxon>Eukaryota</taxon>
        <taxon>Metazoa</taxon>
        <taxon>Ecdysozoa</taxon>
        <taxon>Nematoda</taxon>
        <taxon>Chromadorea</taxon>
        <taxon>Rhabditida</taxon>
        <taxon>Rhabditina</taxon>
        <taxon>Rhabditomorpha</taxon>
        <taxon>Strongyloidea</taxon>
        <taxon>Strongylidae</taxon>
        <taxon>Cylicocyclus</taxon>
    </lineage>
</organism>
<reference evidence="2" key="1">
    <citation type="submission" date="2023-07" db="EMBL/GenBank/DDBJ databases">
        <authorList>
            <consortium name="CYATHOMIX"/>
        </authorList>
    </citation>
    <scope>NUCLEOTIDE SEQUENCE</scope>
    <source>
        <strain evidence="2">N/A</strain>
    </source>
</reference>
<dbReference type="Proteomes" id="UP001176961">
    <property type="component" value="Unassembled WGS sequence"/>
</dbReference>